<organism evidence="3">
    <name type="scientific">Oryza punctata</name>
    <name type="common">Red rice</name>
    <dbReference type="NCBI Taxonomy" id="4537"/>
    <lineage>
        <taxon>Eukaryota</taxon>
        <taxon>Viridiplantae</taxon>
        <taxon>Streptophyta</taxon>
        <taxon>Embryophyta</taxon>
        <taxon>Tracheophyta</taxon>
        <taxon>Spermatophyta</taxon>
        <taxon>Magnoliopsida</taxon>
        <taxon>Liliopsida</taxon>
        <taxon>Poales</taxon>
        <taxon>Poaceae</taxon>
        <taxon>BOP clade</taxon>
        <taxon>Oryzoideae</taxon>
        <taxon>Oryzeae</taxon>
        <taxon>Oryzinae</taxon>
        <taxon>Oryza</taxon>
    </lineage>
</organism>
<evidence type="ECO:0000313" key="3">
    <source>
        <dbReference type="EnsemblPlants" id="OPUNC03G03130.1"/>
    </source>
</evidence>
<dbReference type="Pfam" id="PF20241">
    <property type="entry name" value="DUF6598"/>
    <property type="match status" value="1"/>
</dbReference>
<reference evidence="3" key="2">
    <citation type="submission" date="2018-05" db="EMBL/GenBank/DDBJ databases">
        <title>OpunRS2 (Oryza punctata Reference Sequence Version 2).</title>
        <authorList>
            <person name="Zhang J."/>
            <person name="Kudrna D."/>
            <person name="Lee S."/>
            <person name="Talag J."/>
            <person name="Welchert J."/>
            <person name="Wing R.A."/>
        </authorList>
    </citation>
    <scope>NUCLEOTIDE SEQUENCE [LARGE SCALE GENOMIC DNA]</scope>
</reference>
<dbReference type="HOGENOM" id="CLU_034147_0_1_1"/>
<evidence type="ECO:0000259" key="2">
    <source>
        <dbReference type="Pfam" id="PF20241"/>
    </source>
</evidence>
<dbReference type="InterPro" id="IPR046533">
    <property type="entry name" value="DUF6598"/>
</dbReference>
<dbReference type="EnsemblPlants" id="OPUNC03G03130.1">
    <property type="protein sequence ID" value="OPUNC03G03130.1"/>
    <property type="gene ID" value="OPUNC03G03130"/>
</dbReference>
<proteinExistence type="predicted"/>
<dbReference type="Gramene" id="OPUNC03G03130.1">
    <property type="protein sequence ID" value="OPUNC03G03130.1"/>
    <property type="gene ID" value="OPUNC03G03130"/>
</dbReference>
<feature type="domain" description="DUF6598" evidence="2">
    <location>
        <begin position="198"/>
        <end position="424"/>
    </location>
</feature>
<dbReference type="OMA" id="NSCKNDF"/>
<feature type="region of interest" description="Disordered" evidence="1">
    <location>
        <begin position="77"/>
        <end position="100"/>
    </location>
</feature>
<dbReference type="AlphaFoldDB" id="A0A0E0K8N5"/>
<dbReference type="PANTHER" id="PTHR33065:SF19">
    <property type="entry name" value="OS11G0130700 PROTEIN"/>
    <property type="match status" value="1"/>
</dbReference>
<dbReference type="eggNOG" id="ENOG502R1F9">
    <property type="taxonomic scope" value="Eukaryota"/>
</dbReference>
<dbReference type="PANTHER" id="PTHR33065">
    <property type="entry name" value="OS07G0486400 PROTEIN"/>
    <property type="match status" value="1"/>
</dbReference>
<feature type="compositionally biased region" description="Polar residues" evidence="1">
    <location>
        <begin position="77"/>
        <end position="87"/>
    </location>
</feature>
<keyword evidence="4" id="KW-1185">Reference proteome</keyword>
<name>A0A0E0K8N5_ORYPU</name>
<dbReference type="STRING" id="4537.A0A0E0K8N5"/>
<evidence type="ECO:0000313" key="4">
    <source>
        <dbReference type="Proteomes" id="UP000026962"/>
    </source>
</evidence>
<reference evidence="3" key="1">
    <citation type="submission" date="2015-04" db="UniProtKB">
        <authorList>
            <consortium name="EnsemblPlants"/>
        </authorList>
    </citation>
    <scope>IDENTIFICATION</scope>
</reference>
<accession>A0A0E0K8N5</accession>
<dbReference type="Proteomes" id="UP000026962">
    <property type="component" value="Chromosome 3"/>
</dbReference>
<evidence type="ECO:0000256" key="1">
    <source>
        <dbReference type="SAM" id="MobiDB-lite"/>
    </source>
</evidence>
<protein>
    <recommendedName>
        <fullName evidence="2">DUF6598 domain-containing protein</fullName>
    </recommendedName>
</protein>
<sequence length="436" mass="49023">MQGLSCSTLRRLCRRPAVGFFICSAPPTAVARRAALLIATPSALQNPLSRFAFGPWRMQLYFGSESENKLGKRDCTTTRFEPSSNPINEIRPGRIDGTESNQIHRPIEDVTEGNYKATDVEVIGSNHTVDKDVWHPYVYMYSRHRDGTIYKNKRYWDTVFCIDVTNREETQVEPMRFSVTKRCKPNPENCQFHLTCGMMQVFSLKLAKTTTNSGPVQLYGYIAARDVVDSMLNYVFNRSRDDPIVVQQGSIIEMTGPKRGIGMVADVIFEFDMRIKNGEKEEDDLQLIDGIIELDDNVVTMIGTPRTFRLSGDCGSVDMSMAIFENAVEATVEVAISELHYGFDLSISYVLSELKESEEFQLFGGTIGESCGLRRFVIAVDLDTLMHLKFKVHKEGSNVVEHCCSFESKLHGCVSQEIKLEAASILAKVTWSPLIA</sequence>